<dbReference type="SMART" id="SM00507">
    <property type="entry name" value="HNHc"/>
    <property type="match status" value="1"/>
</dbReference>
<dbReference type="GO" id="GO:0008270">
    <property type="term" value="F:zinc ion binding"/>
    <property type="evidence" value="ECO:0007669"/>
    <property type="project" value="InterPro"/>
</dbReference>
<keyword evidence="2" id="KW-0540">Nuclease</keyword>
<dbReference type="Proteomes" id="UP000001558">
    <property type="component" value="Chromosome"/>
</dbReference>
<accession>A3QCH7</accession>
<proteinExistence type="predicted"/>
<dbReference type="OrthoDB" id="5292295at2"/>
<evidence type="ECO:0000313" key="2">
    <source>
        <dbReference type="EMBL" id="ABO23175.1"/>
    </source>
</evidence>
<dbReference type="GO" id="GO:0003676">
    <property type="term" value="F:nucleic acid binding"/>
    <property type="evidence" value="ECO:0007669"/>
    <property type="project" value="InterPro"/>
</dbReference>
<dbReference type="InterPro" id="IPR002711">
    <property type="entry name" value="HNH"/>
</dbReference>
<dbReference type="HOGENOM" id="CLU_1776161_0_0_6"/>
<reference evidence="2 3" key="1">
    <citation type="submission" date="2007-03" db="EMBL/GenBank/DDBJ databases">
        <title>Complete sequence of Shewanella loihica PV-4.</title>
        <authorList>
            <consortium name="US DOE Joint Genome Institute"/>
            <person name="Copeland A."/>
            <person name="Lucas S."/>
            <person name="Lapidus A."/>
            <person name="Barry K."/>
            <person name="Detter J.C."/>
            <person name="Glavina del Rio T."/>
            <person name="Hammon N."/>
            <person name="Israni S."/>
            <person name="Dalin E."/>
            <person name="Tice H."/>
            <person name="Pitluck S."/>
            <person name="Chain P."/>
            <person name="Malfatti S."/>
            <person name="Shin M."/>
            <person name="Vergez L."/>
            <person name="Schmutz J."/>
            <person name="Larimer F."/>
            <person name="Land M."/>
            <person name="Hauser L."/>
            <person name="Kyrpides N."/>
            <person name="Mikhailova N."/>
            <person name="Romine M.F."/>
            <person name="Serres G."/>
            <person name="Fredrickson J."/>
            <person name="Tiedje J."/>
            <person name="Richardson P."/>
        </authorList>
    </citation>
    <scope>NUCLEOTIDE SEQUENCE [LARGE SCALE GENOMIC DNA]</scope>
    <source>
        <strain evidence="3">ATCC BAA-1088 / PV-4</strain>
    </source>
</reference>
<dbReference type="EMBL" id="CP000606">
    <property type="protein sequence ID" value="ABO23175.1"/>
    <property type="molecule type" value="Genomic_DNA"/>
</dbReference>
<keyword evidence="2" id="KW-0378">Hydrolase</keyword>
<name>A3QCH7_SHELP</name>
<sequence>MIVITVTFHAKNRRTRSYKSEKGALKAVWKWLKESDDEYAYAVLIGPIYQEPRLIRNWQELPFSDPVEVDFLQTPEWRKLKQEAFELYGNYCACCGKGPKDGVVLHVDHIKPRSLYPELRSDINNLQILCEEHNTNKSNTSEKKWR</sequence>
<keyword evidence="2" id="KW-0255">Endonuclease</keyword>
<dbReference type="Pfam" id="PF01844">
    <property type="entry name" value="HNH"/>
    <property type="match status" value="1"/>
</dbReference>
<dbReference type="AlphaFoldDB" id="A3QCH7"/>
<dbReference type="InterPro" id="IPR003615">
    <property type="entry name" value="HNH_nuc"/>
</dbReference>
<evidence type="ECO:0000313" key="3">
    <source>
        <dbReference type="Proteomes" id="UP000001558"/>
    </source>
</evidence>
<feature type="domain" description="HNH nuclease" evidence="1">
    <location>
        <begin position="79"/>
        <end position="135"/>
    </location>
</feature>
<evidence type="ECO:0000259" key="1">
    <source>
        <dbReference type="SMART" id="SM00507"/>
    </source>
</evidence>
<organism evidence="2 3">
    <name type="scientific">Shewanella loihica (strain ATCC BAA-1088 / PV-4)</name>
    <dbReference type="NCBI Taxonomy" id="323850"/>
    <lineage>
        <taxon>Bacteria</taxon>
        <taxon>Pseudomonadati</taxon>
        <taxon>Pseudomonadota</taxon>
        <taxon>Gammaproteobacteria</taxon>
        <taxon>Alteromonadales</taxon>
        <taxon>Shewanellaceae</taxon>
        <taxon>Shewanella</taxon>
    </lineage>
</organism>
<keyword evidence="3" id="KW-1185">Reference proteome</keyword>
<dbReference type="eggNOG" id="COG1403">
    <property type="taxonomic scope" value="Bacteria"/>
</dbReference>
<dbReference type="Gene3D" id="1.10.30.50">
    <property type="match status" value="1"/>
</dbReference>
<dbReference type="CDD" id="cd00085">
    <property type="entry name" value="HNHc"/>
    <property type="match status" value="1"/>
</dbReference>
<dbReference type="KEGG" id="slo:Shew_1305"/>
<protein>
    <submittedName>
        <fullName evidence="2">HNH endonuclease</fullName>
    </submittedName>
</protein>
<dbReference type="GO" id="GO:0004519">
    <property type="term" value="F:endonuclease activity"/>
    <property type="evidence" value="ECO:0007669"/>
    <property type="project" value="UniProtKB-KW"/>
</dbReference>
<gene>
    <name evidence="2" type="ordered locus">Shew_1305</name>
</gene>